<dbReference type="AlphaFoldDB" id="A0AA43Q684"/>
<keyword evidence="9" id="KW-0645">Protease</keyword>
<feature type="region of interest" description="Disordered" evidence="7">
    <location>
        <begin position="345"/>
        <end position="386"/>
    </location>
</feature>
<accession>A0AA43Q684</accession>
<comment type="function">
    <text evidence="6">HflC and HflK could encode or regulate a protease.</text>
</comment>
<evidence type="ECO:0000313" key="10">
    <source>
        <dbReference type="Proteomes" id="UP001160519"/>
    </source>
</evidence>
<name>A0AA43Q684_9GAMM</name>
<dbReference type="PANTHER" id="PTHR43327:SF2">
    <property type="entry name" value="MODULATOR OF FTSH PROTEASE HFLK"/>
    <property type="match status" value="1"/>
</dbReference>
<feature type="domain" description="Band 7" evidence="8">
    <location>
        <begin position="63"/>
        <end position="240"/>
    </location>
</feature>
<evidence type="ECO:0000313" key="9">
    <source>
        <dbReference type="EMBL" id="MDI1231480.1"/>
    </source>
</evidence>
<evidence type="ECO:0000256" key="4">
    <source>
        <dbReference type="ARBA" id="ARBA00022989"/>
    </source>
</evidence>
<dbReference type="NCBIfam" id="TIGR01933">
    <property type="entry name" value="hflK"/>
    <property type="match status" value="1"/>
</dbReference>
<dbReference type="GO" id="GO:0016020">
    <property type="term" value="C:membrane"/>
    <property type="evidence" value="ECO:0007669"/>
    <property type="project" value="UniProtKB-SubCell"/>
</dbReference>
<evidence type="ECO:0000256" key="6">
    <source>
        <dbReference type="RuleBase" id="RU364113"/>
    </source>
</evidence>
<comment type="caution">
    <text evidence="9">The sequence shown here is derived from an EMBL/GenBank/DDBJ whole genome shotgun (WGS) entry which is preliminary data.</text>
</comment>
<dbReference type="CDD" id="cd03404">
    <property type="entry name" value="SPFH_HflK"/>
    <property type="match status" value="1"/>
</dbReference>
<keyword evidence="4 6" id="KW-1133">Transmembrane helix</keyword>
<dbReference type="PANTHER" id="PTHR43327">
    <property type="entry name" value="STOMATIN-LIKE PROTEIN 2, MITOCHONDRIAL"/>
    <property type="match status" value="1"/>
</dbReference>
<protein>
    <recommendedName>
        <fullName evidence="6">Protein HflK</fullName>
    </recommendedName>
</protein>
<dbReference type="InterPro" id="IPR036013">
    <property type="entry name" value="Band_7/SPFH_dom_sf"/>
</dbReference>
<dbReference type="SMART" id="SM00244">
    <property type="entry name" value="PHB"/>
    <property type="match status" value="1"/>
</dbReference>
<evidence type="ECO:0000256" key="3">
    <source>
        <dbReference type="ARBA" id="ARBA00022692"/>
    </source>
</evidence>
<dbReference type="Proteomes" id="UP001160519">
    <property type="component" value="Unassembled WGS sequence"/>
</dbReference>
<comment type="subunit">
    <text evidence="6">HflC and HflK may interact to form a multimeric complex.</text>
</comment>
<dbReference type="InterPro" id="IPR010201">
    <property type="entry name" value="HflK"/>
</dbReference>
<keyword evidence="3 6" id="KW-0812">Transmembrane</keyword>
<keyword evidence="5 6" id="KW-0472">Membrane</keyword>
<evidence type="ECO:0000256" key="5">
    <source>
        <dbReference type="ARBA" id="ARBA00023136"/>
    </source>
</evidence>
<dbReference type="SUPFAM" id="SSF117892">
    <property type="entry name" value="Band 7/SPFH domain"/>
    <property type="match status" value="1"/>
</dbReference>
<organism evidence="9 10">
    <name type="scientific">Candidatus Methylobacter titanis</name>
    <dbReference type="NCBI Taxonomy" id="3053457"/>
    <lineage>
        <taxon>Bacteria</taxon>
        <taxon>Pseudomonadati</taxon>
        <taxon>Pseudomonadota</taxon>
        <taxon>Gammaproteobacteria</taxon>
        <taxon>Methylococcales</taxon>
        <taxon>Methylococcaceae</taxon>
        <taxon>Methylobacter</taxon>
    </lineage>
</organism>
<evidence type="ECO:0000256" key="2">
    <source>
        <dbReference type="ARBA" id="ARBA00006971"/>
    </source>
</evidence>
<reference evidence="9" key="1">
    <citation type="submission" date="2023-01" db="EMBL/GenBank/DDBJ databases">
        <title>Biogeochemical cycle of methane in antarctic sediments.</title>
        <authorList>
            <person name="Roldan D.M."/>
            <person name="Menes R.J."/>
        </authorList>
    </citation>
    <scope>NUCLEOTIDE SEQUENCE [LARGE SCALE GENOMIC DNA]</scope>
    <source>
        <strain evidence="9">K-2018 MAG008</strain>
    </source>
</reference>
<dbReference type="Pfam" id="PF01145">
    <property type="entry name" value="Band_7"/>
    <property type="match status" value="1"/>
</dbReference>
<dbReference type="GO" id="GO:0006508">
    <property type="term" value="P:proteolysis"/>
    <property type="evidence" value="ECO:0007669"/>
    <property type="project" value="UniProtKB-KW"/>
</dbReference>
<evidence type="ECO:0000256" key="1">
    <source>
        <dbReference type="ARBA" id="ARBA00004167"/>
    </source>
</evidence>
<comment type="similarity">
    <text evidence="2 6">Belongs to the band 7/mec-2 family. HflK subfamily.</text>
</comment>
<feature type="transmembrane region" description="Helical" evidence="6">
    <location>
        <begin position="48"/>
        <end position="68"/>
    </location>
</feature>
<gene>
    <name evidence="9" type="primary">hflK</name>
    <name evidence="9" type="ORF">PSU93_10050</name>
</gene>
<keyword evidence="10" id="KW-1185">Reference proteome</keyword>
<dbReference type="InterPro" id="IPR001107">
    <property type="entry name" value="Band_7"/>
</dbReference>
<dbReference type="InterPro" id="IPR050710">
    <property type="entry name" value="Band7/mec-2_domain"/>
</dbReference>
<dbReference type="Gene3D" id="3.30.479.30">
    <property type="entry name" value="Band 7 domain"/>
    <property type="match status" value="1"/>
</dbReference>
<dbReference type="GO" id="GO:0008233">
    <property type="term" value="F:peptidase activity"/>
    <property type="evidence" value="ECO:0007669"/>
    <property type="project" value="UniProtKB-KW"/>
</dbReference>
<proteinExistence type="inferred from homology"/>
<comment type="subcellular location">
    <subcellularLocation>
        <location evidence="1">Membrane</location>
        <topology evidence="1">Single-pass membrane protein</topology>
    </subcellularLocation>
</comment>
<keyword evidence="9" id="KW-0378">Hydrolase</keyword>
<evidence type="ECO:0000256" key="7">
    <source>
        <dbReference type="SAM" id="MobiDB-lite"/>
    </source>
</evidence>
<sequence length="386" mass="43310">MSSEKHNTSEQSPQPDWKFDFDQQWKAAYQKSLDYFHQHKQQFSLSNISGIVGGGSLLLWLASGVYIIDQGNRGVVTRFGAYSETTTPGLNWHIPMPIEKVAVINVEQQRFIELGYRGNSRGSKPELIPQESLMLTTDENIVNVRLAVQYQIHNAGDYLFNVRDNEATLKQLTESVQRAVIGRNNMDYVLTEGRSDIVAQIKQDIQSGMDDYKAGITIASVNLQDAQPPEEVQGAFEDAIRAREDKQRLINEAEAYSNEIIPKARGAASRLLLEAEAYEAEKVAKATGETQRFEQLLTEYEKAPAITRKRLYLEAKEKLFSSTNKVIVEAGQSAPQLYMPLQNVVSHQPPESKPPVAETTTEAAEIKKNNDQHINSNALRPSRSKS</sequence>
<dbReference type="EMBL" id="JAQSDF010000030">
    <property type="protein sequence ID" value="MDI1231480.1"/>
    <property type="molecule type" value="Genomic_DNA"/>
</dbReference>
<evidence type="ECO:0000259" key="8">
    <source>
        <dbReference type="SMART" id="SM00244"/>
    </source>
</evidence>